<keyword evidence="5" id="KW-0479">Metal-binding</keyword>
<keyword evidence="8" id="KW-0460">Magnesium</keyword>
<dbReference type="GO" id="GO:0046872">
    <property type="term" value="F:metal ion binding"/>
    <property type="evidence" value="ECO:0007669"/>
    <property type="project" value="UniProtKB-KW"/>
</dbReference>
<evidence type="ECO:0000256" key="7">
    <source>
        <dbReference type="ARBA" id="ARBA00022840"/>
    </source>
</evidence>
<evidence type="ECO:0000256" key="2">
    <source>
        <dbReference type="ARBA" id="ARBA00022649"/>
    </source>
</evidence>
<dbReference type="GO" id="GO:0005524">
    <property type="term" value="F:ATP binding"/>
    <property type="evidence" value="ECO:0007669"/>
    <property type="project" value="UniProtKB-KW"/>
</dbReference>
<dbReference type="Gene3D" id="3.30.460.10">
    <property type="entry name" value="Beta Polymerase, domain 2"/>
    <property type="match status" value="1"/>
</dbReference>
<dbReference type="GO" id="GO:0016779">
    <property type="term" value="F:nucleotidyltransferase activity"/>
    <property type="evidence" value="ECO:0007669"/>
    <property type="project" value="UniProtKB-KW"/>
</dbReference>
<evidence type="ECO:0000256" key="4">
    <source>
        <dbReference type="ARBA" id="ARBA00022695"/>
    </source>
</evidence>
<comment type="similarity">
    <text evidence="9">Belongs to the MntA antitoxin family.</text>
</comment>
<dbReference type="EMBL" id="CP028136">
    <property type="protein sequence ID" value="AVR46029.1"/>
    <property type="molecule type" value="Genomic_DNA"/>
</dbReference>
<dbReference type="RefSeq" id="WP_107012803.1">
    <property type="nucleotide sequence ID" value="NZ_CP028136.1"/>
</dbReference>
<evidence type="ECO:0000256" key="6">
    <source>
        <dbReference type="ARBA" id="ARBA00022741"/>
    </source>
</evidence>
<dbReference type="KEGG" id="grs:C7S20_12620"/>
<evidence type="ECO:0000256" key="8">
    <source>
        <dbReference type="ARBA" id="ARBA00022842"/>
    </source>
</evidence>
<gene>
    <name evidence="11" type="ORF">C7S20_12620</name>
</gene>
<keyword evidence="4" id="KW-0548">Nucleotidyltransferase</keyword>
<proteinExistence type="inferred from homology"/>
<dbReference type="AlphaFoldDB" id="A0A2R3Z6Z8"/>
<dbReference type="SUPFAM" id="SSF81301">
    <property type="entry name" value="Nucleotidyltransferase"/>
    <property type="match status" value="1"/>
</dbReference>
<evidence type="ECO:0000256" key="3">
    <source>
        <dbReference type="ARBA" id="ARBA00022679"/>
    </source>
</evidence>
<evidence type="ECO:0000259" key="10">
    <source>
        <dbReference type="Pfam" id="PF01909"/>
    </source>
</evidence>
<organism evidence="11 12">
    <name type="scientific">Christiangramia fulva</name>
    <dbReference type="NCBI Taxonomy" id="2126553"/>
    <lineage>
        <taxon>Bacteria</taxon>
        <taxon>Pseudomonadati</taxon>
        <taxon>Bacteroidota</taxon>
        <taxon>Flavobacteriia</taxon>
        <taxon>Flavobacteriales</taxon>
        <taxon>Flavobacteriaceae</taxon>
        <taxon>Christiangramia</taxon>
    </lineage>
</organism>
<sequence>MKIKDSIQAKLVDFTSLCKLYNVKNLYAFGSSTTDQFDENSSDIDLLIEIEENDPLERGEKLLAIWDKFEEFFQSKVDLLTQSSLRNPILKKNIDATKILIYDGERQEVSI</sequence>
<dbReference type="InterPro" id="IPR043519">
    <property type="entry name" value="NT_sf"/>
</dbReference>
<evidence type="ECO:0000256" key="1">
    <source>
        <dbReference type="ARBA" id="ARBA00001946"/>
    </source>
</evidence>
<comment type="cofactor">
    <cofactor evidence="1">
        <name>Mg(2+)</name>
        <dbReference type="ChEBI" id="CHEBI:18420"/>
    </cofactor>
</comment>
<keyword evidence="6" id="KW-0547">Nucleotide-binding</keyword>
<feature type="domain" description="Polymerase nucleotidyl transferase" evidence="10">
    <location>
        <begin position="16"/>
        <end position="94"/>
    </location>
</feature>
<evidence type="ECO:0000313" key="11">
    <source>
        <dbReference type="EMBL" id="AVR46029.1"/>
    </source>
</evidence>
<dbReference type="PANTHER" id="PTHR33571">
    <property type="entry name" value="SSL8005 PROTEIN"/>
    <property type="match status" value="1"/>
</dbReference>
<evidence type="ECO:0000256" key="5">
    <source>
        <dbReference type="ARBA" id="ARBA00022723"/>
    </source>
</evidence>
<dbReference type="OrthoDB" id="9793933at2"/>
<protein>
    <submittedName>
        <fullName evidence="11">DNA polymerase subunit beta</fullName>
    </submittedName>
</protein>
<name>A0A2R3Z6Z8_9FLAO</name>
<dbReference type="InterPro" id="IPR052038">
    <property type="entry name" value="Type-VII_TA_antitoxin"/>
</dbReference>
<keyword evidence="7" id="KW-0067">ATP-binding</keyword>
<dbReference type="InterPro" id="IPR002934">
    <property type="entry name" value="Polymerase_NTP_transf_dom"/>
</dbReference>
<dbReference type="PANTHER" id="PTHR33571:SF12">
    <property type="entry name" value="BSL3053 PROTEIN"/>
    <property type="match status" value="1"/>
</dbReference>
<keyword evidence="12" id="KW-1185">Reference proteome</keyword>
<keyword evidence="3" id="KW-0808">Transferase</keyword>
<evidence type="ECO:0000256" key="9">
    <source>
        <dbReference type="ARBA" id="ARBA00038276"/>
    </source>
</evidence>
<dbReference type="Pfam" id="PF01909">
    <property type="entry name" value="NTP_transf_2"/>
    <property type="match status" value="1"/>
</dbReference>
<accession>A0A2R3Z6Z8</accession>
<keyword evidence="2" id="KW-1277">Toxin-antitoxin system</keyword>
<dbReference type="CDD" id="cd05403">
    <property type="entry name" value="NT_KNTase_like"/>
    <property type="match status" value="1"/>
</dbReference>
<evidence type="ECO:0000313" key="12">
    <source>
        <dbReference type="Proteomes" id="UP000241507"/>
    </source>
</evidence>
<reference evidence="12" key="1">
    <citation type="submission" date="2018-03" db="EMBL/GenBank/DDBJ databases">
        <title>Gramella fulva sp. nov., isolated from a dry surface of tidal flat.</title>
        <authorList>
            <person name="Hwang S.H."/>
            <person name="Hwang W.M."/>
            <person name="Kang K."/>
            <person name="Ahn T.-Y."/>
        </authorList>
    </citation>
    <scope>NUCLEOTIDE SEQUENCE [LARGE SCALE GENOMIC DNA]</scope>
    <source>
        <strain evidence="12">SH35</strain>
    </source>
</reference>
<dbReference type="Proteomes" id="UP000241507">
    <property type="component" value="Chromosome"/>
</dbReference>